<keyword evidence="4" id="KW-1185">Reference proteome</keyword>
<dbReference type="HOGENOM" id="CLU_013529_0_0_10"/>
<comment type="caution">
    <text evidence="3">The sequence shown here is derived from an EMBL/GenBank/DDBJ whole genome shotgun (WGS) entry which is preliminary data.</text>
</comment>
<dbReference type="Pfam" id="PF07715">
    <property type="entry name" value="Plug"/>
    <property type="match status" value="1"/>
</dbReference>
<dbReference type="Pfam" id="PF13715">
    <property type="entry name" value="CarbopepD_reg_2"/>
    <property type="match status" value="1"/>
</dbReference>
<protein>
    <recommendedName>
        <fullName evidence="2">TonB-dependent receptor plug domain-containing protein</fullName>
    </recommendedName>
</protein>
<dbReference type="PANTHER" id="PTHR30069:SF29">
    <property type="entry name" value="HEMOGLOBIN AND HEMOGLOBIN-HAPTOGLOBIN-BINDING PROTEIN 1-RELATED"/>
    <property type="match status" value="1"/>
</dbReference>
<evidence type="ECO:0000313" key="4">
    <source>
        <dbReference type="Proteomes" id="UP000003167"/>
    </source>
</evidence>
<feature type="domain" description="TonB-dependent receptor plug" evidence="2">
    <location>
        <begin position="137"/>
        <end position="260"/>
    </location>
</feature>
<dbReference type="STRING" id="999422.HMPREF9944_01004"/>
<dbReference type="InterPro" id="IPR037066">
    <property type="entry name" value="Plug_dom_sf"/>
</dbReference>
<dbReference type="InterPro" id="IPR012910">
    <property type="entry name" value="Plug_dom"/>
</dbReference>
<dbReference type="Gene3D" id="2.60.40.1120">
    <property type="entry name" value="Carboxypeptidase-like, regulatory domain"/>
    <property type="match status" value="1"/>
</dbReference>
<dbReference type="InterPro" id="IPR039426">
    <property type="entry name" value="TonB-dep_rcpt-like"/>
</dbReference>
<dbReference type="GO" id="GO:0009279">
    <property type="term" value="C:cell outer membrane"/>
    <property type="evidence" value="ECO:0007669"/>
    <property type="project" value="TreeGrafter"/>
</dbReference>
<dbReference type="InterPro" id="IPR008969">
    <property type="entry name" value="CarboxyPept-like_regulatory"/>
</dbReference>
<accession>H1HLG0</accession>
<evidence type="ECO:0000313" key="3">
    <source>
        <dbReference type="EMBL" id="EHO72292.1"/>
    </source>
</evidence>
<reference evidence="3 4" key="1">
    <citation type="submission" date="2011-12" db="EMBL/GenBank/DDBJ databases">
        <title>The Genome Sequence of Prevotella maculosa OT 289.</title>
        <authorList>
            <consortium name="The Broad Institute Genome Sequencing Platform"/>
            <person name="Earl A."/>
            <person name="Ward D."/>
            <person name="Feldgarden M."/>
            <person name="Gevers D."/>
            <person name="Izard J."/>
            <person name="Blanton J.M."/>
            <person name="Mathney J."/>
            <person name="Tanner A.C."/>
            <person name="Dewhirst F.E."/>
            <person name="Young S.K."/>
            <person name="Zeng Q."/>
            <person name="Gargeya S."/>
            <person name="Fitzgerald M."/>
            <person name="Haas B."/>
            <person name="Abouelleil A."/>
            <person name="Alvarado L."/>
            <person name="Arachchi H.M."/>
            <person name="Berlin A."/>
            <person name="Chapman S.B."/>
            <person name="Gearin G."/>
            <person name="Goldberg J."/>
            <person name="Griggs A."/>
            <person name="Gujja S."/>
            <person name="Hansen M."/>
            <person name="Heiman D."/>
            <person name="Howarth C."/>
            <person name="Larimer J."/>
            <person name="Lui A."/>
            <person name="MacDonald P.J.P."/>
            <person name="McCowen C."/>
            <person name="Montmayeur A."/>
            <person name="Murphy C."/>
            <person name="Neiman D."/>
            <person name="Pearson M."/>
            <person name="Priest M."/>
            <person name="Roberts A."/>
            <person name="Saif S."/>
            <person name="Shea T."/>
            <person name="Sisk P."/>
            <person name="Stolte C."/>
            <person name="Sykes S."/>
            <person name="Wortman J."/>
            <person name="Nusbaum C."/>
            <person name="Birren B."/>
        </authorList>
    </citation>
    <scope>NUCLEOTIDE SEQUENCE [LARGE SCALE GENOMIC DNA]</scope>
    <source>
        <strain evidence="3 4">OT 289</strain>
    </source>
</reference>
<dbReference type="EMBL" id="AGEK01000018">
    <property type="protein sequence ID" value="EHO72292.1"/>
    <property type="molecule type" value="Genomic_DNA"/>
</dbReference>
<dbReference type="GO" id="GO:0015344">
    <property type="term" value="F:siderophore uptake transmembrane transporter activity"/>
    <property type="evidence" value="ECO:0007669"/>
    <property type="project" value="TreeGrafter"/>
</dbReference>
<evidence type="ECO:0000259" key="2">
    <source>
        <dbReference type="Pfam" id="PF07715"/>
    </source>
</evidence>
<keyword evidence="1" id="KW-0732">Signal</keyword>
<proteinExistence type="predicted"/>
<dbReference type="PANTHER" id="PTHR30069">
    <property type="entry name" value="TONB-DEPENDENT OUTER MEMBRANE RECEPTOR"/>
    <property type="match status" value="1"/>
</dbReference>
<dbReference type="GO" id="GO:0044718">
    <property type="term" value="P:siderophore transmembrane transport"/>
    <property type="evidence" value="ECO:0007669"/>
    <property type="project" value="TreeGrafter"/>
</dbReference>
<sequence>MPIFAAAFHDGMRVKQFLIGIFLCNIFGIQASPPAGRFALQGKITDKADGQALNFVTIQLFSNDNFLSGQLSTTQGDYRFDNLAEGIYRLHVSHIGYEAVDSLVHVRADRRCNIGLSSSALSLNEVIVTASEKKGLTATTVINRTAMQHLQPSSFSDLLSLLPGGSTSTPHTNRANVIRLREVGMSGSDYAISSLGTKFVIDGAPVGTDANMQGIAGGTSADDKRNYAAYGVDMRTLSTDNIASVEVVRGIPSVKYGDLTSGLVNIRRKQTASPFEARMKADEYGKLFSMGKGFSLSHGWMLNTDGGFFRSMADPRNKFETYSRLNFSSRLHKFWSFAGGSHLYWDLSADYSGNIDNVKTDPEVQIHLEDKYRSAYHHGGLSTALRYRPKAESLLRLISLAYSTSLSADKIDQTKFVSVDRDTHTPLEQENGEYDASYLPATYIARHQVKGLPFYSNLRLETALQTTMGKLTHQLTLGGEWQYNKNFGDGQVYDFRRPLDGTSARRPRAFKDIPATNLLAFYAEDEVSLPLGKHLLTIMAGIRGTTMAGIAASFAMHGKLYCDPRVNFLWDFPSLGRLKLYASAGWGRMSKMPTMGELYPEKRYLDFVQLNYWNKNEKLKRVNIRTYTIDTNNYGLRPAHNNKVELRLGGSYDNHQFYVTYFHEKMNDGFRSTQQIIPMLTYKRYDTSGIDGSKLTAPPALEALPYRMDTLLRTTTVTGNGTVIVKEGIEFQYASPRVPLINTRLTINGAWFHSTYGTAAPEYYAGSFRQINGITISNRFIGLYEWSSGYVKDQFSSNIIADTYLDKLGLILSATAECFWLGRMRAPSRLPRPVAYVDVEGNQHAYTDADASDLYKRWLILGNQKNADMIQRERAYMCLNIKASKRFGRYATLAFFADRLLNIAPDYEVDGFIVRRVFTPYFGMELNIQL</sequence>
<evidence type="ECO:0000256" key="1">
    <source>
        <dbReference type="ARBA" id="ARBA00022729"/>
    </source>
</evidence>
<dbReference type="Proteomes" id="UP000003167">
    <property type="component" value="Unassembled WGS sequence"/>
</dbReference>
<name>H1HLG0_9BACT</name>
<organism evidence="3 4">
    <name type="scientific">Segatella maculosa OT 289</name>
    <dbReference type="NCBI Taxonomy" id="999422"/>
    <lineage>
        <taxon>Bacteria</taxon>
        <taxon>Pseudomonadati</taxon>
        <taxon>Bacteroidota</taxon>
        <taxon>Bacteroidia</taxon>
        <taxon>Bacteroidales</taxon>
        <taxon>Prevotellaceae</taxon>
        <taxon>Segatella</taxon>
    </lineage>
</organism>
<dbReference type="PATRIC" id="fig|999422.3.peg.1034"/>
<dbReference type="SUPFAM" id="SSF56935">
    <property type="entry name" value="Porins"/>
    <property type="match status" value="1"/>
</dbReference>
<dbReference type="AlphaFoldDB" id="H1HLG0"/>
<dbReference type="Gene3D" id="2.170.130.10">
    <property type="entry name" value="TonB-dependent receptor, plug domain"/>
    <property type="match status" value="1"/>
</dbReference>
<gene>
    <name evidence="3" type="ORF">HMPREF9944_01004</name>
</gene>
<dbReference type="SUPFAM" id="SSF49464">
    <property type="entry name" value="Carboxypeptidase regulatory domain-like"/>
    <property type="match status" value="1"/>
</dbReference>